<organism evidence="8 9">
    <name type="scientific">candidate division WOR-3 bacterium JGI_Cruoil_03_44_89</name>
    <dbReference type="NCBI Taxonomy" id="1973748"/>
    <lineage>
        <taxon>Bacteria</taxon>
        <taxon>Bacteria division WOR-3</taxon>
    </lineage>
</organism>
<dbReference type="SUPFAM" id="SSF141091">
    <property type="entry name" value="L21p-like"/>
    <property type="match status" value="1"/>
</dbReference>
<proteinExistence type="inferred from homology"/>
<protein>
    <recommendedName>
        <fullName evidence="6 7">50S ribosomal protein L21</fullName>
    </recommendedName>
</protein>
<dbReference type="PANTHER" id="PTHR21349">
    <property type="entry name" value="50S RIBOSOMAL PROTEIN L21"/>
    <property type="match status" value="1"/>
</dbReference>
<keyword evidence="3 7" id="KW-0694">RNA-binding</keyword>
<dbReference type="Pfam" id="PF00829">
    <property type="entry name" value="Ribosomal_L21p"/>
    <property type="match status" value="1"/>
</dbReference>
<gene>
    <name evidence="8" type="primary">rplU</name>
    <name evidence="8" type="ORF">CH333_05265</name>
</gene>
<evidence type="ECO:0000256" key="7">
    <source>
        <dbReference type="RuleBase" id="RU000562"/>
    </source>
</evidence>
<evidence type="ECO:0000313" key="9">
    <source>
        <dbReference type="Proteomes" id="UP000215215"/>
    </source>
</evidence>
<evidence type="ECO:0000313" key="8">
    <source>
        <dbReference type="EMBL" id="OYD15661.1"/>
    </source>
</evidence>
<sequence length="101" mass="11631">MNAVIEIAGFQYRINENEVLNVPKLDAKEGDVVHIATVLAVSDGNSVKIGKPYVDNAYVDAKVLKFGKYPKILVYKYKKRKKYRRMKGHRQDYTQIEIVDI</sequence>
<feature type="non-terminal residue" evidence="8">
    <location>
        <position position="101"/>
    </location>
</feature>
<dbReference type="InterPro" id="IPR036164">
    <property type="entry name" value="bL21-like_sf"/>
</dbReference>
<accession>A0A235BTY6</accession>
<keyword evidence="5 7" id="KW-0687">Ribonucleoprotein</keyword>
<evidence type="ECO:0000256" key="2">
    <source>
        <dbReference type="ARBA" id="ARBA00022730"/>
    </source>
</evidence>
<dbReference type="GO" id="GO:0003735">
    <property type="term" value="F:structural constituent of ribosome"/>
    <property type="evidence" value="ECO:0007669"/>
    <property type="project" value="InterPro"/>
</dbReference>
<dbReference type="PANTHER" id="PTHR21349:SF0">
    <property type="entry name" value="LARGE RIBOSOMAL SUBUNIT PROTEIN BL21M"/>
    <property type="match status" value="1"/>
</dbReference>
<dbReference type="InterPro" id="IPR028909">
    <property type="entry name" value="bL21-like"/>
</dbReference>
<keyword evidence="4 7" id="KW-0689">Ribosomal protein</keyword>
<keyword evidence="2 7" id="KW-0699">rRNA-binding</keyword>
<dbReference type="PROSITE" id="PS01169">
    <property type="entry name" value="RIBOSOMAL_L21"/>
    <property type="match status" value="1"/>
</dbReference>
<dbReference type="GO" id="GO:0006412">
    <property type="term" value="P:translation"/>
    <property type="evidence" value="ECO:0007669"/>
    <property type="project" value="InterPro"/>
</dbReference>
<dbReference type="EMBL" id="NOZQ01000108">
    <property type="protein sequence ID" value="OYD15661.1"/>
    <property type="molecule type" value="Genomic_DNA"/>
</dbReference>
<dbReference type="GO" id="GO:0005840">
    <property type="term" value="C:ribosome"/>
    <property type="evidence" value="ECO:0007669"/>
    <property type="project" value="UniProtKB-KW"/>
</dbReference>
<reference evidence="8 9" key="1">
    <citation type="submission" date="2017-07" db="EMBL/GenBank/DDBJ databases">
        <title>Recovery of genomes from metagenomes via a dereplication, aggregation, and scoring strategy.</title>
        <authorList>
            <person name="Sieber C.M."/>
            <person name="Probst A.J."/>
            <person name="Sharrar A."/>
            <person name="Thomas B.C."/>
            <person name="Hess M."/>
            <person name="Tringe S.G."/>
            <person name="Banfield J.F."/>
        </authorList>
    </citation>
    <scope>NUCLEOTIDE SEQUENCE [LARGE SCALE GENOMIC DNA]</scope>
    <source>
        <strain evidence="8">JGI_Cruoil_03_44_89</strain>
    </source>
</reference>
<dbReference type="GO" id="GO:1990904">
    <property type="term" value="C:ribonucleoprotein complex"/>
    <property type="evidence" value="ECO:0007669"/>
    <property type="project" value="UniProtKB-KW"/>
</dbReference>
<evidence type="ECO:0000256" key="4">
    <source>
        <dbReference type="ARBA" id="ARBA00022980"/>
    </source>
</evidence>
<evidence type="ECO:0000256" key="1">
    <source>
        <dbReference type="ARBA" id="ARBA00008563"/>
    </source>
</evidence>
<evidence type="ECO:0000256" key="3">
    <source>
        <dbReference type="ARBA" id="ARBA00022884"/>
    </source>
</evidence>
<evidence type="ECO:0000256" key="6">
    <source>
        <dbReference type="ARBA" id="ARBA00035483"/>
    </source>
</evidence>
<dbReference type="NCBIfam" id="TIGR00061">
    <property type="entry name" value="L21"/>
    <property type="match status" value="1"/>
</dbReference>
<dbReference type="Proteomes" id="UP000215215">
    <property type="component" value="Unassembled WGS sequence"/>
</dbReference>
<comment type="similarity">
    <text evidence="1 7">Belongs to the bacterial ribosomal protein bL21 family.</text>
</comment>
<name>A0A235BTY6_UNCW3</name>
<dbReference type="GO" id="GO:0005737">
    <property type="term" value="C:cytoplasm"/>
    <property type="evidence" value="ECO:0007669"/>
    <property type="project" value="UniProtKB-ARBA"/>
</dbReference>
<dbReference type="GO" id="GO:0019843">
    <property type="term" value="F:rRNA binding"/>
    <property type="evidence" value="ECO:0007669"/>
    <property type="project" value="UniProtKB-KW"/>
</dbReference>
<dbReference type="HAMAP" id="MF_01363">
    <property type="entry name" value="Ribosomal_bL21"/>
    <property type="match status" value="1"/>
</dbReference>
<dbReference type="InterPro" id="IPR001787">
    <property type="entry name" value="Ribosomal_bL21"/>
</dbReference>
<dbReference type="InterPro" id="IPR018258">
    <property type="entry name" value="Ribosomal_bL21_CS"/>
</dbReference>
<dbReference type="AlphaFoldDB" id="A0A235BTY6"/>
<comment type="function">
    <text evidence="7">This protein binds to 23S rRNA in the presence of protein L20.</text>
</comment>
<evidence type="ECO:0000256" key="5">
    <source>
        <dbReference type="ARBA" id="ARBA00023274"/>
    </source>
</evidence>
<comment type="caution">
    <text evidence="8">The sequence shown here is derived from an EMBL/GenBank/DDBJ whole genome shotgun (WGS) entry which is preliminary data.</text>
</comment>